<feature type="compositionally biased region" description="Acidic residues" evidence="1">
    <location>
        <begin position="92"/>
        <end position="104"/>
    </location>
</feature>
<organism evidence="2 3">
    <name type="scientific">Micromonospora andamanensis</name>
    <dbReference type="NCBI Taxonomy" id="1287068"/>
    <lineage>
        <taxon>Bacteria</taxon>
        <taxon>Bacillati</taxon>
        <taxon>Actinomycetota</taxon>
        <taxon>Actinomycetes</taxon>
        <taxon>Micromonosporales</taxon>
        <taxon>Micromonosporaceae</taxon>
        <taxon>Micromonospora</taxon>
    </lineage>
</organism>
<protein>
    <submittedName>
        <fullName evidence="2">Uncharacterized protein</fullName>
    </submittedName>
</protein>
<feature type="region of interest" description="Disordered" evidence="1">
    <location>
        <begin position="31"/>
        <end position="165"/>
    </location>
</feature>
<evidence type="ECO:0000313" key="3">
    <source>
        <dbReference type="Proteomes" id="UP000647017"/>
    </source>
</evidence>
<dbReference type="RefSeq" id="WP_204002695.1">
    <property type="nucleotide sequence ID" value="NZ_BOOZ01000006.1"/>
</dbReference>
<comment type="caution">
    <text evidence="2">The sequence shown here is derived from an EMBL/GenBank/DDBJ whole genome shotgun (WGS) entry which is preliminary data.</text>
</comment>
<evidence type="ECO:0000313" key="2">
    <source>
        <dbReference type="EMBL" id="GIJ08318.1"/>
    </source>
</evidence>
<dbReference type="Proteomes" id="UP000647017">
    <property type="component" value="Unassembled WGS sequence"/>
</dbReference>
<dbReference type="EMBL" id="BOOZ01000006">
    <property type="protein sequence ID" value="GIJ08318.1"/>
    <property type="molecule type" value="Genomic_DNA"/>
</dbReference>
<accession>A0ABQ4HRQ3</accession>
<gene>
    <name evidence="2" type="ORF">Van01_15320</name>
</gene>
<feature type="compositionally biased region" description="Low complexity" evidence="1">
    <location>
        <begin position="52"/>
        <end position="86"/>
    </location>
</feature>
<name>A0ABQ4HRQ3_9ACTN</name>
<sequence>MDATPSLAPAVGGESGSAPVVAVVRYVVPPAELGSPAPAGGWPEATPPGVVTRATPARPRAGTAADRSASAAGASACDDGAVADAGAGDEGGAGDDEAESDEVSADPGAASPAAGAEALPVGGSGSAVAVGAGAGPTGPAGTSCSVIVASAPRSQPDPYRRTGSA</sequence>
<proteinExistence type="predicted"/>
<evidence type="ECO:0000256" key="1">
    <source>
        <dbReference type="SAM" id="MobiDB-lite"/>
    </source>
</evidence>
<feature type="compositionally biased region" description="Low complexity" evidence="1">
    <location>
        <begin position="105"/>
        <end position="131"/>
    </location>
</feature>
<reference evidence="2 3" key="1">
    <citation type="submission" date="2021-01" db="EMBL/GenBank/DDBJ databases">
        <title>Whole genome shotgun sequence of Verrucosispora andamanensis NBRC 109075.</title>
        <authorList>
            <person name="Komaki H."/>
            <person name="Tamura T."/>
        </authorList>
    </citation>
    <scope>NUCLEOTIDE SEQUENCE [LARGE SCALE GENOMIC DNA]</scope>
    <source>
        <strain evidence="2 3">NBRC 109075</strain>
    </source>
</reference>
<keyword evidence="3" id="KW-1185">Reference proteome</keyword>